<protein>
    <submittedName>
        <fullName evidence="1">Uncharacterized protein</fullName>
    </submittedName>
</protein>
<dbReference type="EMBL" id="GGEC01079135">
    <property type="protein sequence ID" value="MBX59619.1"/>
    <property type="molecule type" value="Transcribed_RNA"/>
</dbReference>
<organism evidence="1">
    <name type="scientific">Rhizophora mucronata</name>
    <name type="common">Asiatic mangrove</name>
    <dbReference type="NCBI Taxonomy" id="61149"/>
    <lineage>
        <taxon>Eukaryota</taxon>
        <taxon>Viridiplantae</taxon>
        <taxon>Streptophyta</taxon>
        <taxon>Embryophyta</taxon>
        <taxon>Tracheophyta</taxon>
        <taxon>Spermatophyta</taxon>
        <taxon>Magnoliopsida</taxon>
        <taxon>eudicotyledons</taxon>
        <taxon>Gunneridae</taxon>
        <taxon>Pentapetalae</taxon>
        <taxon>rosids</taxon>
        <taxon>fabids</taxon>
        <taxon>Malpighiales</taxon>
        <taxon>Rhizophoraceae</taxon>
        <taxon>Rhizophora</taxon>
    </lineage>
</organism>
<accession>A0A2P2PY87</accession>
<dbReference type="AlphaFoldDB" id="A0A2P2PY87"/>
<name>A0A2P2PY87_RHIMU</name>
<reference evidence="1" key="1">
    <citation type="submission" date="2018-02" db="EMBL/GenBank/DDBJ databases">
        <title>Rhizophora mucronata_Transcriptome.</title>
        <authorList>
            <person name="Meera S.P."/>
            <person name="Sreeshan A."/>
            <person name="Augustine A."/>
        </authorList>
    </citation>
    <scope>NUCLEOTIDE SEQUENCE</scope>
    <source>
        <tissue evidence="1">Leaf</tissue>
    </source>
</reference>
<proteinExistence type="predicted"/>
<sequence>MPNGSQITREALASNVIIQNRNAHCNSASLRTSEEEKKRSVD</sequence>
<evidence type="ECO:0000313" key="1">
    <source>
        <dbReference type="EMBL" id="MBX59619.1"/>
    </source>
</evidence>